<comment type="pathway">
    <text evidence="2">Cofactor biosynthesis; tetrahydrofolate biosynthesis; 4-aminobenzoate from chorismate: step 1/2.</text>
</comment>
<dbReference type="InterPro" id="IPR019999">
    <property type="entry name" value="Anth_synth_I-like"/>
</dbReference>
<dbReference type="AlphaFoldDB" id="A0A8H5BIK2"/>
<organism evidence="13 14">
    <name type="scientific">Ephemerocybe angulata</name>
    <dbReference type="NCBI Taxonomy" id="980116"/>
    <lineage>
        <taxon>Eukaryota</taxon>
        <taxon>Fungi</taxon>
        <taxon>Dikarya</taxon>
        <taxon>Basidiomycota</taxon>
        <taxon>Agaricomycotina</taxon>
        <taxon>Agaricomycetes</taxon>
        <taxon>Agaricomycetidae</taxon>
        <taxon>Agaricales</taxon>
        <taxon>Agaricineae</taxon>
        <taxon>Psathyrellaceae</taxon>
        <taxon>Ephemerocybe</taxon>
    </lineage>
</organism>
<dbReference type="InterPro" id="IPR006221">
    <property type="entry name" value="TrpG/PapA_dom"/>
</dbReference>
<dbReference type="GO" id="GO:0005737">
    <property type="term" value="C:cytoplasm"/>
    <property type="evidence" value="ECO:0007669"/>
    <property type="project" value="TreeGrafter"/>
</dbReference>
<evidence type="ECO:0000256" key="4">
    <source>
        <dbReference type="ARBA" id="ARBA00013139"/>
    </source>
</evidence>
<evidence type="ECO:0000256" key="3">
    <source>
        <dbReference type="ARBA" id="ARBA00005970"/>
    </source>
</evidence>
<dbReference type="PANTHER" id="PTHR11236">
    <property type="entry name" value="AMINOBENZOATE/ANTHRANILATE SYNTHASE"/>
    <property type="match status" value="1"/>
</dbReference>
<dbReference type="PANTHER" id="PTHR11236:SF18">
    <property type="entry name" value="AMINODEOXYCHORISMATE SYNTHASE"/>
    <property type="match status" value="1"/>
</dbReference>
<evidence type="ECO:0000256" key="2">
    <source>
        <dbReference type="ARBA" id="ARBA00005009"/>
    </source>
</evidence>
<keyword evidence="6" id="KW-0289">Folate biosynthesis</keyword>
<evidence type="ECO:0000259" key="10">
    <source>
        <dbReference type="Pfam" id="PF00117"/>
    </source>
</evidence>
<evidence type="ECO:0000256" key="7">
    <source>
        <dbReference type="ARBA" id="ARBA00022962"/>
    </source>
</evidence>
<evidence type="ECO:0000313" key="13">
    <source>
        <dbReference type="EMBL" id="KAF5323521.1"/>
    </source>
</evidence>
<sequence length="752" mass="83112">MSPDAPRILLVDSYDSFTHNLAALCRRSIPNCQIRIIKNDELSIEELRPCLKDFEAIIVGPGPGSPDNASDIGVVRDLWHLDDDHLLPIFGVCLGLQSLGIEFGTTLGRLSTVKHGLVSQIHHPGTDIFEGVGEVNAVRYHSLHITVPPTGDIQQLAWAEDAENGRVVMAVKHTSKPFWAVQYHPESVCTQGGGWEVLRNFWTLGSQWSQTRRHTRSTIADTPSIGIPWPHTASPHSFSRPTLASTNKVLSTKVNLPQLSVTKISEYFGAADEASNCVLLDSAANPGRYSIIGSLPGDAMQVTHYVGDAFLTIIRGKDKTIESLDALDIWQWLSNYMRTRQVEHHNSSVPFWGGFVGFFSYEIGYPALHIPLQRKEKKHPDANLTFVERSVVVDNQTGDVHIQSLIPGDDTWIAQVAEDLTNLSQSRAPNARRSSVLSLSPLSSVVLPEKQRYISRIKQAKEHLYSGDSYELCLTAQTRISIPYNQSRGTPGTSTSWERYQQLRKSNPAPYSAYIRLHPSTLMSSSPERFLSFSRPPNPMCQLRPIKGTVRKGPGITRAVAEQLLAGSPKEVAENLMIVDLIRHDLHGVLGENVKTAKFCGVEEYETVWQLVSVIEGRQEKGTSKHDDFDLGWNVLKSSLPPGSMTGAPKKRSVEILQNLEDGERGVYSGVFGYWCVSGGGDWSVTIRSCFKLDQQNSQKASGVSRPEHEEWVIGAGGAITALSDPEAEWDEMILKLQSVLKSFGITPPMSA</sequence>
<dbReference type="Gene3D" id="3.40.50.880">
    <property type="match status" value="1"/>
</dbReference>
<comment type="caution">
    <text evidence="13">The sequence shown here is derived from an EMBL/GenBank/DDBJ whole genome shotgun (WGS) entry which is preliminary data.</text>
</comment>
<dbReference type="EC" id="2.6.1.85" evidence="4"/>
<gene>
    <name evidence="13" type="ORF">D9611_005653</name>
</gene>
<evidence type="ECO:0000256" key="5">
    <source>
        <dbReference type="ARBA" id="ARBA00022679"/>
    </source>
</evidence>
<dbReference type="InterPro" id="IPR017926">
    <property type="entry name" value="GATASE"/>
</dbReference>
<evidence type="ECO:0000259" key="12">
    <source>
        <dbReference type="Pfam" id="PF04715"/>
    </source>
</evidence>
<dbReference type="GO" id="GO:0000162">
    <property type="term" value="P:L-tryptophan biosynthetic process"/>
    <property type="evidence" value="ECO:0007669"/>
    <property type="project" value="TreeGrafter"/>
</dbReference>
<keyword evidence="7" id="KW-0315">Glutamine amidotransferase</keyword>
<comment type="catalytic activity">
    <reaction evidence="1">
        <text>chorismate + L-glutamine = 4-amino-4-deoxychorismate + L-glutamate</text>
        <dbReference type="Rhea" id="RHEA:11672"/>
        <dbReference type="ChEBI" id="CHEBI:29748"/>
        <dbReference type="ChEBI" id="CHEBI:29985"/>
        <dbReference type="ChEBI" id="CHEBI:58359"/>
        <dbReference type="ChEBI" id="CHEBI:58406"/>
        <dbReference type="EC" id="2.6.1.85"/>
    </reaction>
</comment>
<dbReference type="GO" id="GO:0046654">
    <property type="term" value="P:tetrahydrofolate biosynthetic process"/>
    <property type="evidence" value="ECO:0007669"/>
    <property type="project" value="UniProtKB-UniPathway"/>
</dbReference>
<dbReference type="CDD" id="cd01743">
    <property type="entry name" value="GATase1_Anthranilate_Synthase"/>
    <property type="match status" value="1"/>
</dbReference>
<dbReference type="Proteomes" id="UP000541558">
    <property type="component" value="Unassembled WGS sequence"/>
</dbReference>
<dbReference type="UniPathway" id="UPA00077">
    <property type="reaction ID" value="UER00149"/>
</dbReference>
<keyword evidence="14" id="KW-1185">Reference proteome</keyword>
<reference evidence="13 14" key="1">
    <citation type="journal article" date="2020" name="ISME J.">
        <title>Uncovering the hidden diversity of litter-decomposition mechanisms in mushroom-forming fungi.</title>
        <authorList>
            <person name="Floudas D."/>
            <person name="Bentzer J."/>
            <person name="Ahren D."/>
            <person name="Johansson T."/>
            <person name="Persson P."/>
            <person name="Tunlid A."/>
        </authorList>
    </citation>
    <scope>NUCLEOTIDE SEQUENCE [LARGE SCALE GENOMIC DNA]</scope>
    <source>
        <strain evidence="13 14">CBS 175.51</strain>
    </source>
</reference>
<dbReference type="InterPro" id="IPR005801">
    <property type="entry name" value="ADC_synthase"/>
</dbReference>
<dbReference type="Pfam" id="PF04715">
    <property type="entry name" value="Anth_synt_I_N"/>
    <property type="match status" value="1"/>
</dbReference>
<dbReference type="InterPro" id="IPR029062">
    <property type="entry name" value="Class_I_gatase-like"/>
</dbReference>
<keyword evidence="5" id="KW-0808">Transferase</keyword>
<evidence type="ECO:0000256" key="1">
    <source>
        <dbReference type="ARBA" id="ARBA00001000"/>
    </source>
</evidence>
<dbReference type="SUPFAM" id="SSF56322">
    <property type="entry name" value="ADC synthase"/>
    <property type="match status" value="1"/>
</dbReference>
<proteinExistence type="inferred from homology"/>
<dbReference type="InterPro" id="IPR006805">
    <property type="entry name" value="Anth_synth_I_N"/>
</dbReference>
<dbReference type="PROSITE" id="PS51273">
    <property type="entry name" value="GATASE_TYPE_1"/>
    <property type="match status" value="1"/>
</dbReference>
<dbReference type="GO" id="GO:0008153">
    <property type="term" value="P:4-aminobenzoate biosynthetic process"/>
    <property type="evidence" value="ECO:0007669"/>
    <property type="project" value="TreeGrafter"/>
</dbReference>
<comment type="similarity">
    <text evidence="3">In the C-terminal section; belongs to the anthranilate synthase component I family.</text>
</comment>
<dbReference type="PRINTS" id="PR00097">
    <property type="entry name" value="ANTSNTHASEII"/>
</dbReference>
<evidence type="ECO:0000259" key="11">
    <source>
        <dbReference type="Pfam" id="PF00425"/>
    </source>
</evidence>
<dbReference type="PRINTS" id="PR00096">
    <property type="entry name" value="GATASE"/>
</dbReference>
<dbReference type="GO" id="GO:0046820">
    <property type="term" value="F:4-amino-4-deoxychorismate synthase activity"/>
    <property type="evidence" value="ECO:0007669"/>
    <property type="project" value="UniProtKB-EC"/>
</dbReference>
<dbReference type="Gene3D" id="3.60.120.10">
    <property type="entry name" value="Anthranilate synthase"/>
    <property type="match status" value="1"/>
</dbReference>
<dbReference type="EMBL" id="JAACJK010000166">
    <property type="protein sequence ID" value="KAF5323521.1"/>
    <property type="molecule type" value="Genomic_DNA"/>
</dbReference>
<dbReference type="NCBIfam" id="TIGR01823">
    <property type="entry name" value="PabB-fungal"/>
    <property type="match status" value="1"/>
</dbReference>
<dbReference type="SUPFAM" id="SSF52317">
    <property type="entry name" value="Class I glutamine amidotransferase-like"/>
    <property type="match status" value="1"/>
</dbReference>
<dbReference type="Pfam" id="PF00117">
    <property type="entry name" value="GATase"/>
    <property type="match status" value="1"/>
</dbReference>
<dbReference type="InterPro" id="IPR015890">
    <property type="entry name" value="Chorismate_C"/>
</dbReference>
<dbReference type="InterPro" id="IPR010117">
    <property type="entry name" value="PabB_fungal"/>
</dbReference>
<dbReference type="NCBIfam" id="TIGR00566">
    <property type="entry name" value="trpG_papA"/>
    <property type="match status" value="1"/>
</dbReference>
<dbReference type="PRINTS" id="PR00099">
    <property type="entry name" value="CPSGATASE"/>
</dbReference>
<dbReference type="GO" id="GO:0046656">
    <property type="term" value="P:folic acid biosynthetic process"/>
    <property type="evidence" value="ECO:0007669"/>
    <property type="project" value="UniProtKB-KW"/>
</dbReference>
<dbReference type="Pfam" id="PF00425">
    <property type="entry name" value="Chorismate_bind"/>
    <property type="match status" value="1"/>
</dbReference>
<evidence type="ECO:0000256" key="8">
    <source>
        <dbReference type="ARBA" id="ARBA00031329"/>
    </source>
</evidence>
<protein>
    <recommendedName>
        <fullName evidence="4">aminodeoxychorismate synthase</fullName>
        <ecNumber evidence="4">2.6.1.85</ecNumber>
    </recommendedName>
    <alternativeName>
        <fullName evidence="8">Para-aminobenzoate synthase</fullName>
    </alternativeName>
    <alternativeName>
        <fullName evidence="9">p-aminobenzoic acid synthase</fullName>
    </alternativeName>
</protein>
<dbReference type="OrthoDB" id="64220at2759"/>
<evidence type="ECO:0000313" key="14">
    <source>
        <dbReference type="Proteomes" id="UP000541558"/>
    </source>
</evidence>
<name>A0A8H5BIK2_9AGAR</name>
<feature type="domain" description="Glutamine amidotransferase" evidence="10">
    <location>
        <begin position="9"/>
        <end position="201"/>
    </location>
</feature>
<accession>A0A8H5BIK2</accession>
<feature type="domain" description="Anthranilate synthase component I N-terminal" evidence="12">
    <location>
        <begin position="265"/>
        <end position="401"/>
    </location>
</feature>
<feature type="domain" description="Chorismate-utilising enzyme C-terminal" evidence="11">
    <location>
        <begin position="450"/>
        <end position="736"/>
    </location>
</feature>
<evidence type="ECO:0000256" key="9">
    <source>
        <dbReference type="ARBA" id="ARBA00031904"/>
    </source>
</evidence>
<evidence type="ECO:0000256" key="6">
    <source>
        <dbReference type="ARBA" id="ARBA00022909"/>
    </source>
</evidence>